<dbReference type="EMBL" id="AP024237">
    <property type="protein sequence ID" value="BCO36287.1"/>
    <property type="molecule type" value="Genomic_DNA"/>
</dbReference>
<dbReference type="Pfam" id="PF13565">
    <property type="entry name" value="HTH_32"/>
    <property type="match status" value="1"/>
</dbReference>
<evidence type="ECO:0000313" key="2">
    <source>
        <dbReference type="EMBL" id="BCO36287.1"/>
    </source>
</evidence>
<accession>A0A7R7JGB2</accession>
<name>A0A7R7JGB2_9MYCO</name>
<proteinExistence type="predicted"/>
<dbReference type="EMBL" id="AP024237">
    <property type="protein sequence ID" value="BCO33657.1"/>
    <property type="molecule type" value="Genomic_DNA"/>
</dbReference>
<protein>
    <recommendedName>
        <fullName evidence="4">Transposase</fullName>
    </recommendedName>
</protein>
<dbReference type="AlphaFoldDB" id="A0A7R7JGB2"/>
<evidence type="ECO:0008006" key="4">
    <source>
        <dbReference type="Google" id="ProtNLM"/>
    </source>
</evidence>
<dbReference type="SUPFAM" id="SSF46689">
    <property type="entry name" value="Homeodomain-like"/>
    <property type="match status" value="1"/>
</dbReference>
<evidence type="ECO:0000313" key="3">
    <source>
        <dbReference type="Proteomes" id="UP000595446"/>
    </source>
</evidence>
<dbReference type="Proteomes" id="UP000595446">
    <property type="component" value="Chromosome"/>
</dbReference>
<organism evidence="2 3">
    <name type="scientific">Mycobacterium heckeshornense</name>
    <dbReference type="NCBI Taxonomy" id="110505"/>
    <lineage>
        <taxon>Bacteria</taxon>
        <taxon>Bacillati</taxon>
        <taxon>Actinomycetota</taxon>
        <taxon>Actinomycetes</taxon>
        <taxon>Mycobacteriales</taxon>
        <taxon>Mycobacteriaceae</taxon>
        <taxon>Mycobacterium</taxon>
    </lineage>
</organism>
<evidence type="ECO:0000313" key="1">
    <source>
        <dbReference type="EMBL" id="BCO33657.1"/>
    </source>
</evidence>
<dbReference type="InterPro" id="IPR009057">
    <property type="entry name" value="Homeodomain-like_sf"/>
</dbReference>
<gene>
    <name evidence="1" type="ORF">MHEC_00900</name>
    <name evidence="2" type="ORF">MHEC_27200</name>
</gene>
<keyword evidence="3" id="KW-1185">Reference proteome</keyword>
<sequence length="103" mass="11113">MSLRVCEDTVGKWRRRWFAAPGVASLGDAKRCGRPPVFTAVRVAQIKAAACIPPADAGVPLSRWSCPKLAGHAVANGICESISAPTVGRWLPEDALKPWQYRS</sequence>
<reference evidence="2 3" key="1">
    <citation type="submission" date="2020-12" db="EMBL/GenBank/DDBJ databases">
        <title>Complete genome sequence of Mycobacterium heckeshornense JCM 15655T, closely related to a pathogenic non-tuberculous mycobacterial species Mycobacterium xenopi.</title>
        <authorList>
            <person name="Yoshida M."/>
            <person name="Fukano H."/>
            <person name="Asakura T."/>
            <person name="Suzuki M."/>
            <person name="Hoshino Y."/>
        </authorList>
    </citation>
    <scope>NUCLEOTIDE SEQUENCE [LARGE SCALE GENOMIC DNA]</scope>
    <source>
        <strain evidence="2 3">JCM 15655</strain>
    </source>
</reference>